<keyword evidence="1" id="KW-0472">Membrane</keyword>
<feature type="transmembrane region" description="Helical" evidence="1">
    <location>
        <begin position="30"/>
        <end position="53"/>
    </location>
</feature>
<dbReference type="EMBL" id="AUXZ01000070">
    <property type="protein sequence ID" value="KZN50935.1"/>
    <property type="molecule type" value="Genomic_DNA"/>
</dbReference>
<reference evidence="2 3" key="1">
    <citation type="submission" date="2013-07" db="EMBL/GenBank/DDBJ databases">
        <title>Comparative Genomic and Metabolomic Analysis of Twelve Strains of Pseudoalteromonas luteoviolacea.</title>
        <authorList>
            <person name="Vynne N.G."/>
            <person name="Mansson M."/>
            <person name="Gram L."/>
        </authorList>
    </citation>
    <scope>NUCLEOTIDE SEQUENCE [LARGE SCALE GENOMIC DNA]</scope>
    <source>
        <strain evidence="2 3">H33</strain>
    </source>
</reference>
<gene>
    <name evidence="2" type="ORF">N476_14935</name>
</gene>
<dbReference type="PANTHER" id="PTHR34351:SF1">
    <property type="entry name" value="SLR1927 PROTEIN"/>
    <property type="match status" value="1"/>
</dbReference>
<comment type="caution">
    <text evidence="2">The sequence shown here is derived from an EMBL/GenBank/DDBJ whole genome shotgun (WGS) entry which is preliminary data.</text>
</comment>
<accession>A0A167ELS4</accession>
<protein>
    <submittedName>
        <fullName evidence="2">Uncharacterized protein</fullName>
    </submittedName>
</protein>
<keyword evidence="1" id="KW-0812">Transmembrane</keyword>
<name>A0A167ELS4_9GAMM</name>
<dbReference type="RefSeq" id="WP_063361705.1">
    <property type="nucleotide sequence ID" value="NZ_AUXZ01000070.1"/>
</dbReference>
<dbReference type="PATRIC" id="fig|1365251.3.peg.2207"/>
<dbReference type="Proteomes" id="UP000076503">
    <property type="component" value="Unassembled WGS sequence"/>
</dbReference>
<evidence type="ECO:0000313" key="3">
    <source>
        <dbReference type="Proteomes" id="UP000076503"/>
    </source>
</evidence>
<keyword evidence="1" id="KW-1133">Transmembrane helix</keyword>
<dbReference type="PANTHER" id="PTHR34351">
    <property type="entry name" value="SLR1927 PROTEIN-RELATED"/>
    <property type="match status" value="1"/>
</dbReference>
<sequence length="317" mass="36160">MREAIYKSWIDKLIAKKHSANTIKFSHNNIYVMPSLLGLCFLGFALLNFIIGINYQNNLILGVAYLMLMLQISSLFYGYFNLHDVKLELLDITSNFFGNHNECKFKVYSSKPVYSLSVLSADWDSHGVEQENIAESSSAHLVRLNQKKRGKYSGGKFKIHSNYPFGLVNVWSYLLSDKNFFTYPAPQKCELSLHESVKMSDDDTELLANKSDSLDEFSGLKPYQKGMSRNRISWRHFAKSQELLVKDYVGDSHGVSLVLDFNLMEGTKESRLSQLCFQVLEADRLGYEFALHLPNTYIPPSKSEAHVVQCLESLSEC</sequence>
<dbReference type="AlphaFoldDB" id="A0A167ELS4"/>
<organism evidence="2 3">
    <name type="scientific">Pseudoalteromonas luteoviolacea H33</name>
    <dbReference type="NCBI Taxonomy" id="1365251"/>
    <lineage>
        <taxon>Bacteria</taxon>
        <taxon>Pseudomonadati</taxon>
        <taxon>Pseudomonadota</taxon>
        <taxon>Gammaproteobacteria</taxon>
        <taxon>Alteromonadales</taxon>
        <taxon>Pseudoalteromonadaceae</taxon>
        <taxon>Pseudoalteromonas</taxon>
    </lineage>
</organism>
<dbReference type="OrthoDB" id="5298497at2"/>
<evidence type="ECO:0000256" key="1">
    <source>
        <dbReference type="SAM" id="Phobius"/>
    </source>
</evidence>
<proteinExistence type="predicted"/>
<evidence type="ECO:0000313" key="2">
    <source>
        <dbReference type="EMBL" id="KZN50935.1"/>
    </source>
</evidence>
<feature type="transmembrane region" description="Helical" evidence="1">
    <location>
        <begin position="59"/>
        <end position="80"/>
    </location>
</feature>